<feature type="transmembrane region" description="Helical" evidence="1">
    <location>
        <begin position="155"/>
        <end position="177"/>
    </location>
</feature>
<keyword evidence="1" id="KW-1133">Transmembrane helix</keyword>
<sequence length="197" mass="21815">MVLIENALESWIYPIDAHPTAGDIGIAATVNSYEKQIPTWFGFESKEAVPDPAKKTEAKDGAAILPFGQALGMEQEKYPHGKLITVTLPQKPGDTYQFGVKEGFGASSGSNSTIDMDASNGEVLYKMHPNWAINLYNTWRKGLHFATWGGVTTRWITFVFGMMPFVLMVTGLTIWQLKARARKKGKNRNMDRTTAVA</sequence>
<keyword evidence="1" id="KW-0472">Membrane</keyword>
<accession>A0A6C0P0L0</accession>
<dbReference type="Proteomes" id="UP000479114">
    <property type="component" value="Chromosome"/>
</dbReference>
<dbReference type="AlphaFoldDB" id="A0A6C0P0L0"/>
<evidence type="ECO:0000313" key="2">
    <source>
        <dbReference type="EMBL" id="QHW31756.1"/>
    </source>
</evidence>
<keyword evidence="1" id="KW-0812">Transmembrane</keyword>
<protein>
    <submittedName>
        <fullName evidence="2">PepSY domain-containing protein</fullName>
    </submittedName>
</protein>
<gene>
    <name evidence="2" type="ORF">GZH47_13515</name>
</gene>
<evidence type="ECO:0000256" key="1">
    <source>
        <dbReference type="SAM" id="Phobius"/>
    </source>
</evidence>
<dbReference type="PANTHER" id="PTHR34219:SF4">
    <property type="entry name" value="PEPSY DOMAIN-CONTAINING PROTEIN"/>
    <property type="match status" value="1"/>
</dbReference>
<dbReference type="EMBL" id="CP048286">
    <property type="protein sequence ID" value="QHW31756.1"/>
    <property type="molecule type" value="Genomic_DNA"/>
</dbReference>
<dbReference type="PANTHER" id="PTHR34219">
    <property type="entry name" value="IRON-REGULATED INNER MEMBRANE PROTEIN-RELATED"/>
    <property type="match status" value="1"/>
</dbReference>
<reference evidence="2 3" key="1">
    <citation type="submission" date="2020-02" db="EMBL/GenBank/DDBJ databases">
        <title>Paenibacillus sp. nov., isolated from rhizosphere soil of tomato.</title>
        <authorList>
            <person name="Weon H.-Y."/>
            <person name="Lee S.A."/>
        </authorList>
    </citation>
    <scope>NUCLEOTIDE SEQUENCE [LARGE SCALE GENOMIC DNA]</scope>
    <source>
        <strain evidence="2 3">14171R-81</strain>
    </source>
</reference>
<dbReference type="Pfam" id="PF03929">
    <property type="entry name" value="PepSY_TM"/>
    <property type="match status" value="1"/>
</dbReference>
<keyword evidence="3" id="KW-1185">Reference proteome</keyword>
<dbReference type="RefSeq" id="WP_162640562.1">
    <property type="nucleotide sequence ID" value="NZ_CP048286.1"/>
</dbReference>
<evidence type="ECO:0000313" key="3">
    <source>
        <dbReference type="Proteomes" id="UP000479114"/>
    </source>
</evidence>
<organism evidence="2 3">
    <name type="scientific">Paenibacillus rhizovicinus</name>
    <dbReference type="NCBI Taxonomy" id="2704463"/>
    <lineage>
        <taxon>Bacteria</taxon>
        <taxon>Bacillati</taxon>
        <taxon>Bacillota</taxon>
        <taxon>Bacilli</taxon>
        <taxon>Bacillales</taxon>
        <taxon>Paenibacillaceae</taxon>
        <taxon>Paenibacillus</taxon>
    </lineage>
</organism>
<dbReference type="KEGG" id="prz:GZH47_13515"/>
<name>A0A6C0P0L0_9BACL</name>
<dbReference type="InterPro" id="IPR005625">
    <property type="entry name" value="PepSY-ass_TM"/>
</dbReference>
<proteinExistence type="predicted"/>